<dbReference type="InterPro" id="IPR036378">
    <property type="entry name" value="FAS1_dom_sf"/>
</dbReference>
<evidence type="ECO:0000313" key="3">
    <source>
        <dbReference type="Proteomes" id="UP000239001"/>
    </source>
</evidence>
<keyword evidence="3" id="KW-1185">Reference proteome</keyword>
<dbReference type="Gene3D" id="2.30.180.10">
    <property type="entry name" value="FAS1 domain"/>
    <property type="match status" value="1"/>
</dbReference>
<dbReference type="SUPFAM" id="SSF82153">
    <property type="entry name" value="FAS1 domain"/>
    <property type="match status" value="1"/>
</dbReference>
<reference evidence="2 3" key="1">
    <citation type="submission" date="2018-03" db="EMBL/GenBank/DDBJ databases">
        <title>The ancient ancestry and fast evolution of plastids.</title>
        <authorList>
            <person name="Moore K.R."/>
            <person name="Magnabosco C."/>
            <person name="Momper L."/>
            <person name="Gold D.A."/>
            <person name="Bosak T."/>
            <person name="Fournier G.P."/>
        </authorList>
    </citation>
    <scope>NUCLEOTIDE SEQUENCE [LARGE SCALE GENOMIC DNA]</scope>
    <source>
        <strain evidence="2 3">CCALA 016</strain>
    </source>
</reference>
<feature type="domain" description="FAS1" evidence="1">
    <location>
        <begin position="1"/>
        <end position="131"/>
    </location>
</feature>
<dbReference type="OrthoDB" id="9800666at2"/>
<dbReference type="PANTHER" id="PTHR10900">
    <property type="entry name" value="PERIOSTIN-RELATED"/>
    <property type="match status" value="1"/>
</dbReference>
<dbReference type="SMART" id="SM00554">
    <property type="entry name" value="FAS1"/>
    <property type="match status" value="1"/>
</dbReference>
<reference evidence="2 3" key="2">
    <citation type="submission" date="2018-03" db="EMBL/GenBank/DDBJ databases">
        <authorList>
            <person name="Keele B.F."/>
        </authorList>
    </citation>
    <scope>NUCLEOTIDE SEQUENCE [LARGE SCALE GENOMIC DNA]</scope>
    <source>
        <strain evidence="2 3">CCALA 016</strain>
    </source>
</reference>
<evidence type="ECO:0000259" key="1">
    <source>
        <dbReference type="PROSITE" id="PS50213"/>
    </source>
</evidence>
<evidence type="ECO:0000313" key="2">
    <source>
        <dbReference type="EMBL" id="PSF39022.1"/>
    </source>
</evidence>
<proteinExistence type="predicted"/>
<accession>A0A2T1M2R1</accession>
<dbReference type="InterPro" id="IPR000782">
    <property type="entry name" value="FAS1_domain"/>
</dbReference>
<sequence>MGDILETVANTANLTNLARTLQTTELVDMLKTPGPFTVFAPTDEAFAQLTERKLDFLLEDQEKLKRIIAYHLAFGDVRTEDLRQIDEVMTVEGSIIAVEIDDQQIKLNDANVITSEKVVDNGVIYLVDRVLTPALVISE</sequence>
<comment type="caution">
    <text evidence="2">The sequence shown here is derived from an EMBL/GenBank/DDBJ whole genome shotgun (WGS) entry which is preliminary data.</text>
</comment>
<gene>
    <name evidence="2" type="ORF">C7H19_02925</name>
</gene>
<dbReference type="Pfam" id="PF02469">
    <property type="entry name" value="Fasciclin"/>
    <property type="match status" value="1"/>
</dbReference>
<dbReference type="AlphaFoldDB" id="A0A2T1M2R1"/>
<dbReference type="PANTHER" id="PTHR10900:SF77">
    <property type="entry name" value="FI19380P1"/>
    <property type="match status" value="1"/>
</dbReference>
<dbReference type="InterPro" id="IPR050904">
    <property type="entry name" value="Adhesion/Biosynth-related"/>
</dbReference>
<organism evidence="2 3">
    <name type="scientific">Aphanothece hegewaldii CCALA 016</name>
    <dbReference type="NCBI Taxonomy" id="2107694"/>
    <lineage>
        <taxon>Bacteria</taxon>
        <taxon>Bacillati</taxon>
        <taxon>Cyanobacteriota</taxon>
        <taxon>Cyanophyceae</taxon>
        <taxon>Oscillatoriophycideae</taxon>
        <taxon>Chroococcales</taxon>
        <taxon>Aphanothecaceae</taxon>
        <taxon>Aphanothece</taxon>
    </lineage>
</organism>
<dbReference type="RefSeq" id="WP_106455388.1">
    <property type="nucleotide sequence ID" value="NZ_PXOH01000002.1"/>
</dbReference>
<dbReference type="GO" id="GO:0005615">
    <property type="term" value="C:extracellular space"/>
    <property type="evidence" value="ECO:0007669"/>
    <property type="project" value="TreeGrafter"/>
</dbReference>
<dbReference type="EMBL" id="PXOH01000002">
    <property type="protein sequence ID" value="PSF39022.1"/>
    <property type="molecule type" value="Genomic_DNA"/>
</dbReference>
<dbReference type="PROSITE" id="PS50213">
    <property type="entry name" value="FAS1"/>
    <property type="match status" value="1"/>
</dbReference>
<name>A0A2T1M2R1_9CHRO</name>
<dbReference type="FunFam" id="2.30.180.10:FF:000032">
    <property type="entry name" value="Fasciclin domain-containing protein, putative"/>
    <property type="match status" value="1"/>
</dbReference>
<protein>
    <submittedName>
        <fullName evidence="2">Fasciclin</fullName>
    </submittedName>
</protein>
<dbReference type="Proteomes" id="UP000239001">
    <property type="component" value="Unassembled WGS sequence"/>
</dbReference>